<proteinExistence type="predicted"/>
<dbReference type="RefSeq" id="XP_022104242.1">
    <property type="nucleotide sequence ID" value="XM_022248550.1"/>
</dbReference>
<reference evidence="3 4" key="1">
    <citation type="submission" date="2025-04" db="UniProtKB">
        <authorList>
            <consortium name="RefSeq"/>
        </authorList>
    </citation>
    <scope>IDENTIFICATION</scope>
</reference>
<evidence type="ECO:0000313" key="4">
    <source>
        <dbReference type="RefSeq" id="XP_022104241.1"/>
    </source>
</evidence>
<name>A0A8B7ZF37_ACAPL</name>
<dbReference type="RefSeq" id="XP_022104243.1">
    <property type="nucleotide sequence ID" value="XM_022248551.1"/>
</dbReference>
<dbReference type="OrthoDB" id="10052551at2759"/>
<feature type="compositionally biased region" description="Basic and acidic residues" evidence="1">
    <location>
        <begin position="395"/>
        <end position="407"/>
    </location>
</feature>
<evidence type="ECO:0000313" key="2">
    <source>
        <dbReference type="Proteomes" id="UP000694845"/>
    </source>
</evidence>
<dbReference type="Proteomes" id="UP000694845">
    <property type="component" value="Unplaced"/>
</dbReference>
<feature type="region of interest" description="Disordered" evidence="1">
    <location>
        <begin position="162"/>
        <end position="190"/>
    </location>
</feature>
<dbReference type="RefSeq" id="XP_022104241.1">
    <property type="nucleotide sequence ID" value="XM_022248549.1"/>
</dbReference>
<evidence type="ECO:0000313" key="6">
    <source>
        <dbReference type="RefSeq" id="XP_022104243.1"/>
    </source>
</evidence>
<evidence type="ECO:0000256" key="1">
    <source>
        <dbReference type="SAM" id="MobiDB-lite"/>
    </source>
</evidence>
<evidence type="ECO:0000313" key="7">
    <source>
        <dbReference type="RefSeq" id="XP_022104244.1"/>
    </source>
</evidence>
<dbReference type="GeneID" id="110986579"/>
<dbReference type="RefSeq" id="XP_022104244.1">
    <property type="nucleotide sequence ID" value="XM_022248552.1"/>
</dbReference>
<dbReference type="RefSeq" id="XP_022104240.1">
    <property type="nucleotide sequence ID" value="XM_022248548.1"/>
</dbReference>
<keyword evidence="2" id="KW-1185">Reference proteome</keyword>
<evidence type="ECO:0000313" key="3">
    <source>
        <dbReference type="RefSeq" id="XP_022104240.1"/>
    </source>
</evidence>
<feature type="region of interest" description="Disordered" evidence="1">
    <location>
        <begin position="393"/>
        <end position="434"/>
    </location>
</feature>
<organism evidence="2 7">
    <name type="scientific">Acanthaster planci</name>
    <name type="common">Crown-of-thorns starfish</name>
    <dbReference type="NCBI Taxonomy" id="133434"/>
    <lineage>
        <taxon>Eukaryota</taxon>
        <taxon>Metazoa</taxon>
        <taxon>Echinodermata</taxon>
        <taxon>Eleutherozoa</taxon>
        <taxon>Asterozoa</taxon>
        <taxon>Asteroidea</taxon>
        <taxon>Valvatacea</taxon>
        <taxon>Valvatida</taxon>
        <taxon>Acanthasteridae</taxon>
        <taxon>Acanthaster</taxon>
    </lineage>
</organism>
<dbReference type="AlphaFoldDB" id="A0A8B7ZF37"/>
<evidence type="ECO:0000313" key="5">
    <source>
        <dbReference type="RefSeq" id="XP_022104242.1"/>
    </source>
</evidence>
<dbReference type="KEGG" id="aplc:110986579"/>
<accession>A0A8B7ZF37</accession>
<gene>
    <name evidence="3 4 5 6 7" type="primary">LOC110986579</name>
</gene>
<protein>
    <submittedName>
        <fullName evidence="3 4">Uncharacterized protein LOC110986579</fullName>
    </submittedName>
</protein>
<dbReference type="OMA" id="INIACTK"/>
<sequence length="465" mass="52820">MIQDGVEPTNIGGAMVKAINRKPRAFQTPGEKSYLLDAHETRLRERLQLVNHVEDTRLARLQRQIASSERANVGRILRRKDQMRVTLINIASSKRKIRANVGDFERRLKNGTNSPVFALEQERIRRKEQELEVLCERLRAPNSQLLAAHVQDELRSIESRLDASPSRLVSSQPPSVAETCTPIKPETSTDQKILVNDTTSQPVEQTKTMPINNIDHHLDEMHAKMSKAIISRPKNSDLLHDHEEGHFPITLSTDFEPKTIPREASRRTPVPKPGTPAELKDASKIQNNVVPVEVPVRELPPLRVTRSNKQRYLALMQQKLVRTANRDREISNSALQRERHAVKRVAELKVKTREDIQGRRTADSDDSLGSIKQQEAVTRLQVTRMGSILPGVMEAPERSREKARDHATPAARATGRRRRQSRRATDSATTGVSLPPLRINVEVLKELKESRLRHRHQSHKLPKLP</sequence>